<feature type="compositionally biased region" description="Polar residues" evidence="2">
    <location>
        <begin position="513"/>
        <end position="522"/>
    </location>
</feature>
<dbReference type="GO" id="GO:0030334">
    <property type="term" value="P:regulation of cell migration"/>
    <property type="evidence" value="ECO:0007669"/>
    <property type="project" value="TreeGrafter"/>
</dbReference>
<dbReference type="STRING" id="135651.G0MHH6"/>
<reference evidence="4" key="1">
    <citation type="submission" date="2011-07" db="EMBL/GenBank/DDBJ databases">
        <authorList>
            <consortium name="Caenorhabditis brenneri Sequencing and Analysis Consortium"/>
            <person name="Wilson R.K."/>
        </authorList>
    </citation>
    <scope>NUCLEOTIDE SEQUENCE [LARGE SCALE GENOMIC DNA]</scope>
    <source>
        <strain evidence="4">PB2801</strain>
    </source>
</reference>
<name>G0MHH6_CAEBE</name>
<keyword evidence="1" id="KW-0175">Coiled coil</keyword>
<evidence type="ECO:0000313" key="4">
    <source>
        <dbReference type="Proteomes" id="UP000008068"/>
    </source>
</evidence>
<feature type="region of interest" description="Disordered" evidence="2">
    <location>
        <begin position="53"/>
        <end position="151"/>
    </location>
</feature>
<evidence type="ECO:0000256" key="2">
    <source>
        <dbReference type="SAM" id="MobiDB-lite"/>
    </source>
</evidence>
<evidence type="ECO:0000256" key="1">
    <source>
        <dbReference type="SAM" id="Coils"/>
    </source>
</evidence>
<feature type="compositionally biased region" description="Low complexity" evidence="2">
    <location>
        <begin position="96"/>
        <end position="108"/>
    </location>
</feature>
<organism evidence="4">
    <name type="scientific">Caenorhabditis brenneri</name>
    <name type="common">Nematode worm</name>
    <dbReference type="NCBI Taxonomy" id="135651"/>
    <lineage>
        <taxon>Eukaryota</taxon>
        <taxon>Metazoa</taxon>
        <taxon>Ecdysozoa</taxon>
        <taxon>Nematoda</taxon>
        <taxon>Chromadorea</taxon>
        <taxon>Rhabditida</taxon>
        <taxon>Rhabditina</taxon>
        <taxon>Rhabditomorpha</taxon>
        <taxon>Rhabditoidea</taxon>
        <taxon>Rhabditidae</taxon>
        <taxon>Peloderinae</taxon>
        <taxon>Caenorhabditis</taxon>
    </lineage>
</organism>
<dbReference type="EMBL" id="GL379794">
    <property type="protein sequence ID" value="EGT58091.1"/>
    <property type="molecule type" value="Genomic_DNA"/>
</dbReference>
<evidence type="ECO:0000313" key="3">
    <source>
        <dbReference type="EMBL" id="EGT58091.1"/>
    </source>
</evidence>
<proteinExistence type="predicted"/>
<dbReference type="SUPFAM" id="SSF81301">
    <property type="entry name" value="Nucleotidyltransferase"/>
    <property type="match status" value="1"/>
</dbReference>
<feature type="region of interest" description="Disordered" evidence="2">
    <location>
        <begin position="495"/>
        <end position="536"/>
    </location>
</feature>
<feature type="coiled-coil region" evidence="1">
    <location>
        <begin position="161"/>
        <end position="330"/>
    </location>
</feature>
<feature type="compositionally biased region" description="Low complexity" evidence="2">
    <location>
        <begin position="128"/>
        <end position="139"/>
    </location>
</feature>
<dbReference type="GO" id="GO:0031410">
    <property type="term" value="C:cytoplasmic vesicle"/>
    <property type="evidence" value="ECO:0007669"/>
    <property type="project" value="TreeGrafter"/>
</dbReference>
<dbReference type="PANTHER" id="PTHR14826:SF14">
    <property type="entry name" value="ANGIOMOTIN_C DOMAIN-CONTAINING PROTEIN"/>
    <property type="match status" value="1"/>
</dbReference>
<dbReference type="InParanoid" id="G0MHH6"/>
<dbReference type="GO" id="GO:0030036">
    <property type="term" value="P:actin cytoskeleton organization"/>
    <property type="evidence" value="ECO:0007669"/>
    <property type="project" value="TreeGrafter"/>
</dbReference>
<sequence>MNRSEVMDPRSSDSTGSDQRRVHAVPPTPMYQGETKILDSLLKEAQLNPSLKASVMNHQAQSKSKEEDEKRLQKMLEKYQLEMNMQRASSRKDLNSSSGPSPISHSQPCLIASGSRSSDIPPSEPKMSASAYQRRASASGDQALDVPSLSNRNVSSNQKLIQILREENMHLKKELDAFKRSLSKLQQVSLAAEQKLNFANILQIEYSYARLEQEYEYLANERKKQENLELNVIIQLEKSVKRLTIERDDLQVRLEKASAEPTIVANLMLNEIQQRQELFACKERQKMEIEAQNQTLEEQRNHIAMLEKALANSQERLAKREKKCDELSAVVQHADELRKQLNEVWEEQQRRDQMVESERAQWEMEKTQLRMQLNKDTSLTGSLKRTTTPGSTEDLIRMRKSIQSKDEKIQQLERMVNDLRRTLGDETERRKSTLATITDTFEAQIDKLKEENYEKELIISELRTERDKYAAMVDKNSGDEALSRMEEIRQKIQERKKKGRLGVTGGLSEHARTSSGSMMQNSLHRRSSSGSSFDPVPTVPIPYNMFKNTNNNKSIHTDNQFH</sequence>
<dbReference type="PANTHER" id="PTHR14826">
    <property type="entry name" value="ANGIOMOTIN"/>
    <property type="match status" value="1"/>
</dbReference>
<dbReference type="InterPro" id="IPR051747">
    <property type="entry name" value="Angiomotin-like"/>
</dbReference>
<dbReference type="eggNOG" id="ENOG502QVI5">
    <property type="taxonomic scope" value="Eukaryota"/>
</dbReference>
<dbReference type="AlphaFoldDB" id="G0MHH6"/>
<keyword evidence="4" id="KW-1185">Reference proteome</keyword>
<dbReference type="GO" id="GO:0005923">
    <property type="term" value="C:bicellular tight junction"/>
    <property type="evidence" value="ECO:0007669"/>
    <property type="project" value="TreeGrafter"/>
</dbReference>
<gene>
    <name evidence="3" type="ORF">CAEBREN_00604</name>
</gene>
<dbReference type="Proteomes" id="UP000008068">
    <property type="component" value="Unassembled WGS sequence"/>
</dbReference>
<dbReference type="OMA" id="RNRCVHH"/>
<protein>
    <submittedName>
        <fullName evidence="3">Uncharacterized protein</fullName>
    </submittedName>
</protein>
<accession>G0MHH6</accession>
<feature type="compositionally biased region" description="Basic and acidic residues" evidence="2">
    <location>
        <begin position="63"/>
        <end position="80"/>
    </location>
</feature>
<feature type="compositionally biased region" description="Basic and acidic residues" evidence="2">
    <location>
        <begin position="1"/>
        <end position="11"/>
    </location>
</feature>
<dbReference type="FunCoup" id="G0MHH6">
    <property type="interactions" value="873"/>
</dbReference>
<dbReference type="OrthoDB" id="5974715at2759"/>
<feature type="region of interest" description="Disordered" evidence="2">
    <location>
        <begin position="1"/>
        <end position="32"/>
    </location>
</feature>
<feature type="coiled-coil region" evidence="1">
    <location>
        <begin position="395"/>
        <end position="465"/>
    </location>
</feature>
<dbReference type="GO" id="GO:0005886">
    <property type="term" value="C:plasma membrane"/>
    <property type="evidence" value="ECO:0007669"/>
    <property type="project" value="TreeGrafter"/>
</dbReference>
<dbReference type="InterPro" id="IPR043519">
    <property type="entry name" value="NT_sf"/>
</dbReference>
<dbReference type="HOGENOM" id="CLU_525013_0_0_1"/>
<feature type="compositionally biased region" description="Polar residues" evidence="2">
    <location>
        <begin position="53"/>
        <end position="62"/>
    </location>
</feature>